<dbReference type="EMBL" id="QBKI01000008">
    <property type="protein sequence ID" value="PTX15269.1"/>
    <property type="molecule type" value="Genomic_DNA"/>
</dbReference>
<dbReference type="OrthoDB" id="853240at2"/>
<dbReference type="Gene3D" id="3.10.450.360">
    <property type="match status" value="1"/>
</dbReference>
<feature type="signal peptide" evidence="2">
    <location>
        <begin position="1"/>
        <end position="22"/>
    </location>
</feature>
<protein>
    <recommendedName>
        <fullName evidence="5">PepSY domain-containing protein</fullName>
    </recommendedName>
</protein>
<gene>
    <name evidence="3" type="ORF">C8N40_108161</name>
</gene>
<feature type="region of interest" description="Disordered" evidence="1">
    <location>
        <begin position="25"/>
        <end position="52"/>
    </location>
</feature>
<dbReference type="RefSeq" id="WP_108212823.1">
    <property type="nucleotide sequence ID" value="NZ_QBKI01000008.1"/>
</dbReference>
<evidence type="ECO:0000256" key="2">
    <source>
        <dbReference type="SAM" id="SignalP"/>
    </source>
</evidence>
<keyword evidence="2" id="KW-0732">Signal</keyword>
<dbReference type="AlphaFoldDB" id="A0A2T5YF21"/>
<accession>A0A2T5YF21</accession>
<evidence type="ECO:0008006" key="5">
    <source>
        <dbReference type="Google" id="ProtNLM"/>
    </source>
</evidence>
<comment type="caution">
    <text evidence="3">The sequence shown here is derived from an EMBL/GenBank/DDBJ whole genome shotgun (WGS) entry which is preliminary data.</text>
</comment>
<evidence type="ECO:0000313" key="3">
    <source>
        <dbReference type="EMBL" id="PTX15269.1"/>
    </source>
</evidence>
<dbReference type="Proteomes" id="UP000244225">
    <property type="component" value="Unassembled WGS sequence"/>
</dbReference>
<feature type="chain" id="PRO_5015586631" description="PepSY domain-containing protein" evidence="2">
    <location>
        <begin position="23"/>
        <end position="118"/>
    </location>
</feature>
<feature type="compositionally biased region" description="Low complexity" evidence="1">
    <location>
        <begin position="25"/>
        <end position="42"/>
    </location>
</feature>
<reference evidence="3 4" key="1">
    <citation type="submission" date="2018-04" db="EMBL/GenBank/DDBJ databases">
        <title>Genomic Encyclopedia of Archaeal and Bacterial Type Strains, Phase II (KMG-II): from individual species to whole genera.</title>
        <authorList>
            <person name="Goeker M."/>
        </authorList>
    </citation>
    <scope>NUCLEOTIDE SEQUENCE [LARGE SCALE GENOMIC DNA]</scope>
    <source>
        <strain evidence="3 4">DSM 100162</strain>
    </source>
</reference>
<name>A0A2T5YF21_9BACT</name>
<proteinExistence type="predicted"/>
<sequence>MKTTFIIAAVGLLGFASLDAVAQTQGQNQGQQQQQQTEQQAEGNRELVTQDQLPEAVKNALKSDVYKDWTVGEIYKITPEEGAANAEVVYEITMTNAEGQEGVVRMNEKGGAADSGQE</sequence>
<evidence type="ECO:0000313" key="4">
    <source>
        <dbReference type="Proteomes" id="UP000244225"/>
    </source>
</evidence>
<keyword evidence="4" id="KW-1185">Reference proteome</keyword>
<evidence type="ECO:0000256" key="1">
    <source>
        <dbReference type="SAM" id="MobiDB-lite"/>
    </source>
</evidence>
<organism evidence="3 4">
    <name type="scientific">Pontibacter mucosus</name>
    <dbReference type="NCBI Taxonomy" id="1649266"/>
    <lineage>
        <taxon>Bacteria</taxon>
        <taxon>Pseudomonadati</taxon>
        <taxon>Bacteroidota</taxon>
        <taxon>Cytophagia</taxon>
        <taxon>Cytophagales</taxon>
        <taxon>Hymenobacteraceae</taxon>
        <taxon>Pontibacter</taxon>
    </lineage>
</organism>